<sequence length="143" mass="14560">MNPGAIVLRETLLSMAINVAITLAFFFAMFGLSGMIVPRDFAFDFLPQSFMVALMGTIIPGVLIGRKGKAPLQPIVLRALGLALASLAIGGGGAYLLFANGAPIAPATGLAIKVIYSAVLSAIVTPIAVRGALAAPALARGKP</sequence>
<dbReference type="RefSeq" id="WP_380927461.1">
    <property type="nucleotide sequence ID" value="NZ_JBHUGS010000001.1"/>
</dbReference>
<protein>
    <submittedName>
        <fullName evidence="2">Uncharacterized protein</fullName>
    </submittedName>
</protein>
<comment type="caution">
    <text evidence="2">The sequence shown here is derived from an EMBL/GenBank/DDBJ whole genome shotgun (WGS) entry which is preliminary data.</text>
</comment>
<proteinExistence type="predicted"/>
<gene>
    <name evidence="2" type="ORF">ACFSGX_03350</name>
</gene>
<reference evidence="3" key="1">
    <citation type="journal article" date="2019" name="Int. J. Syst. Evol. Microbiol.">
        <title>The Global Catalogue of Microorganisms (GCM) 10K type strain sequencing project: providing services to taxonomists for standard genome sequencing and annotation.</title>
        <authorList>
            <consortium name="The Broad Institute Genomics Platform"/>
            <consortium name="The Broad Institute Genome Sequencing Center for Infectious Disease"/>
            <person name="Wu L."/>
            <person name="Ma J."/>
        </authorList>
    </citation>
    <scope>NUCLEOTIDE SEQUENCE [LARGE SCALE GENOMIC DNA]</scope>
    <source>
        <strain evidence="3">CGMCC 1.12702</strain>
    </source>
</reference>
<name>A0ABW4TUU0_9SPHN</name>
<evidence type="ECO:0000313" key="3">
    <source>
        <dbReference type="Proteomes" id="UP001597400"/>
    </source>
</evidence>
<dbReference type="Proteomes" id="UP001597400">
    <property type="component" value="Unassembled WGS sequence"/>
</dbReference>
<dbReference type="EMBL" id="JBHUGS010000001">
    <property type="protein sequence ID" value="MFD1949803.1"/>
    <property type="molecule type" value="Genomic_DNA"/>
</dbReference>
<feature type="transmembrane region" description="Helical" evidence="1">
    <location>
        <begin position="12"/>
        <end position="33"/>
    </location>
</feature>
<evidence type="ECO:0000256" key="1">
    <source>
        <dbReference type="SAM" id="Phobius"/>
    </source>
</evidence>
<evidence type="ECO:0000313" key="2">
    <source>
        <dbReference type="EMBL" id="MFD1949803.1"/>
    </source>
</evidence>
<feature type="transmembrane region" description="Helical" evidence="1">
    <location>
        <begin position="110"/>
        <end position="133"/>
    </location>
</feature>
<feature type="transmembrane region" description="Helical" evidence="1">
    <location>
        <begin position="76"/>
        <end position="98"/>
    </location>
</feature>
<keyword evidence="1" id="KW-0472">Membrane</keyword>
<accession>A0ABW4TUU0</accession>
<feature type="transmembrane region" description="Helical" evidence="1">
    <location>
        <begin position="45"/>
        <end position="64"/>
    </location>
</feature>
<keyword evidence="1" id="KW-0812">Transmembrane</keyword>
<keyword evidence="1" id="KW-1133">Transmembrane helix</keyword>
<keyword evidence="3" id="KW-1185">Reference proteome</keyword>
<organism evidence="2 3">
    <name type="scientific">Sphingomonas arantia</name>
    <dbReference type="NCBI Taxonomy" id="1460676"/>
    <lineage>
        <taxon>Bacteria</taxon>
        <taxon>Pseudomonadati</taxon>
        <taxon>Pseudomonadota</taxon>
        <taxon>Alphaproteobacteria</taxon>
        <taxon>Sphingomonadales</taxon>
        <taxon>Sphingomonadaceae</taxon>
        <taxon>Sphingomonas</taxon>
    </lineage>
</organism>